<proteinExistence type="inferred from homology"/>
<dbReference type="InterPro" id="IPR036291">
    <property type="entry name" value="NAD(P)-bd_dom_sf"/>
</dbReference>
<name>A0A238KCH8_9RHOB</name>
<dbReference type="RefSeq" id="WP_093963252.1">
    <property type="nucleotide sequence ID" value="NZ_FXYG01000002.1"/>
</dbReference>
<comment type="similarity">
    <text evidence="2">Belongs to the NAD(P)-dependent epimerase/dehydratase family.</text>
</comment>
<keyword evidence="4" id="KW-0456">Lyase</keyword>
<dbReference type="AlphaFoldDB" id="A0A238KCH8"/>
<evidence type="ECO:0000259" key="3">
    <source>
        <dbReference type="Pfam" id="PF01370"/>
    </source>
</evidence>
<dbReference type="SUPFAM" id="SSF51735">
    <property type="entry name" value="NAD(P)-binding Rossmann-fold domains"/>
    <property type="match status" value="1"/>
</dbReference>
<sequence length="317" mass="34035">MTRRVLITGAGGFIGQHLLRACMDRGDQVVALVRPGFLSDRMPDVELQRVDLSDRDALRRVFDTSQPEVVFHAAANTRAVTRPDLKDAEASVGDNLVPLMTVLGAAATCDAPPDAFIRLGTIAEYGEVPSPYTETQCEMPRDSYGASMLAGTKYLTMLRPRLPFTAMTARLSLTYGPGQTGPQLVPYLIRTLLNGDAARIGRPDDIRDFLHVGDAVRALLMLASAPRVDVPVVNVSTGVATRVRDAAAILAELTGSGPGKLDYADPSGKPMHLVNNPGLIHSLYPWTARVGVEDGLRDTVDWATSSDAQKNMAGQNA</sequence>
<keyword evidence="5" id="KW-1185">Reference proteome</keyword>
<gene>
    <name evidence="4" type="primary">rffG</name>
    <name evidence="4" type="ORF">RUA8715_01708</name>
</gene>
<dbReference type="Gene3D" id="3.40.50.720">
    <property type="entry name" value="NAD(P)-binding Rossmann-like Domain"/>
    <property type="match status" value="1"/>
</dbReference>
<dbReference type="InterPro" id="IPR001509">
    <property type="entry name" value="Epimerase_deHydtase"/>
</dbReference>
<dbReference type="Pfam" id="PF01370">
    <property type="entry name" value="Epimerase"/>
    <property type="match status" value="1"/>
</dbReference>
<evidence type="ECO:0000256" key="1">
    <source>
        <dbReference type="ARBA" id="ARBA00005125"/>
    </source>
</evidence>
<protein>
    <submittedName>
        <fullName evidence="4">dTDP-glucose 4,6-dehydratase 2</fullName>
        <ecNumber evidence="4">4.2.1.46</ecNumber>
    </submittedName>
</protein>
<dbReference type="PANTHER" id="PTHR43000">
    <property type="entry name" value="DTDP-D-GLUCOSE 4,6-DEHYDRATASE-RELATED"/>
    <property type="match status" value="1"/>
</dbReference>
<dbReference type="Proteomes" id="UP000202485">
    <property type="component" value="Unassembled WGS sequence"/>
</dbReference>
<feature type="domain" description="NAD-dependent epimerase/dehydratase" evidence="3">
    <location>
        <begin position="5"/>
        <end position="234"/>
    </location>
</feature>
<organism evidence="4 5">
    <name type="scientific">Ruegeria arenilitoris</name>
    <dbReference type="NCBI Taxonomy" id="1173585"/>
    <lineage>
        <taxon>Bacteria</taxon>
        <taxon>Pseudomonadati</taxon>
        <taxon>Pseudomonadota</taxon>
        <taxon>Alphaproteobacteria</taxon>
        <taxon>Rhodobacterales</taxon>
        <taxon>Roseobacteraceae</taxon>
        <taxon>Ruegeria</taxon>
    </lineage>
</organism>
<evidence type="ECO:0000313" key="4">
    <source>
        <dbReference type="EMBL" id="SMX40551.1"/>
    </source>
</evidence>
<reference evidence="5" key="1">
    <citation type="submission" date="2017-05" db="EMBL/GenBank/DDBJ databases">
        <authorList>
            <person name="Rodrigo-Torres L."/>
            <person name="Arahal R. D."/>
            <person name="Lucena T."/>
        </authorList>
    </citation>
    <scope>NUCLEOTIDE SEQUENCE [LARGE SCALE GENOMIC DNA]</scope>
    <source>
        <strain evidence="5">CECT 8715</strain>
    </source>
</reference>
<dbReference type="GO" id="GO:0008460">
    <property type="term" value="F:dTDP-glucose 4,6-dehydratase activity"/>
    <property type="evidence" value="ECO:0007669"/>
    <property type="project" value="UniProtKB-EC"/>
</dbReference>
<evidence type="ECO:0000313" key="5">
    <source>
        <dbReference type="Proteomes" id="UP000202485"/>
    </source>
</evidence>
<dbReference type="EC" id="4.2.1.46" evidence="4"/>
<accession>A0A238KCH8</accession>
<comment type="pathway">
    <text evidence="1">Bacterial outer membrane biogenesis; LPS O-antigen biosynthesis.</text>
</comment>
<dbReference type="OrthoDB" id="9779041at2"/>
<evidence type="ECO:0000256" key="2">
    <source>
        <dbReference type="ARBA" id="ARBA00007637"/>
    </source>
</evidence>
<dbReference type="EMBL" id="FXYG01000002">
    <property type="protein sequence ID" value="SMX40551.1"/>
    <property type="molecule type" value="Genomic_DNA"/>
</dbReference>